<organism evidence="3 4">
    <name type="scientific">Oceanospirillum sediminis</name>
    <dbReference type="NCBI Taxonomy" id="2760088"/>
    <lineage>
        <taxon>Bacteria</taxon>
        <taxon>Pseudomonadati</taxon>
        <taxon>Pseudomonadota</taxon>
        <taxon>Gammaproteobacteria</taxon>
        <taxon>Oceanospirillales</taxon>
        <taxon>Oceanospirillaceae</taxon>
        <taxon>Oceanospirillum</taxon>
    </lineage>
</organism>
<sequence>MARIRIEYPVEQTIFSHTMALRITDLNYGNHLAHDTLISLLHDARAKLFVSHGHKEIDIDGQGVGVVVADLAICYKAEVFYPDTLTIEIAADELSRKGGDLVYRVTKASDGGVVALAKTGIVFFDYNERKAVAVPDEFRAMIAKADVVAAEV</sequence>
<comment type="similarity">
    <text evidence="1">Belongs to the 4-hydroxybenzoyl-CoA thioesterase family.</text>
</comment>
<comment type="caution">
    <text evidence="3">The sequence shown here is derived from an EMBL/GenBank/DDBJ whole genome shotgun (WGS) entry which is preliminary data.</text>
</comment>
<dbReference type="SUPFAM" id="SSF54637">
    <property type="entry name" value="Thioesterase/thiol ester dehydrase-isomerase"/>
    <property type="match status" value="1"/>
</dbReference>
<evidence type="ECO:0000313" key="4">
    <source>
        <dbReference type="Proteomes" id="UP000565262"/>
    </source>
</evidence>
<keyword evidence="2" id="KW-0378">Hydrolase</keyword>
<dbReference type="PANTHER" id="PTHR31793">
    <property type="entry name" value="4-HYDROXYBENZOYL-COA THIOESTERASE FAMILY MEMBER"/>
    <property type="match status" value="1"/>
</dbReference>
<dbReference type="InterPro" id="IPR050563">
    <property type="entry name" value="4-hydroxybenzoyl-CoA_TE"/>
</dbReference>
<dbReference type="EMBL" id="JACJFM010000028">
    <property type="protein sequence ID" value="MBB1488408.1"/>
    <property type="molecule type" value="Genomic_DNA"/>
</dbReference>
<dbReference type="AlphaFoldDB" id="A0A839ITY4"/>
<dbReference type="InterPro" id="IPR029069">
    <property type="entry name" value="HotDog_dom_sf"/>
</dbReference>
<gene>
    <name evidence="3" type="ORF">H4O21_17520</name>
</gene>
<dbReference type="PANTHER" id="PTHR31793:SF27">
    <property type="entry name" value="NOVEL THIOESTERASE SUPERFAMILY DOMAIN AND SAPOSIN A-TYPE DOMAIN CONTAINING PROTEIN (0610012H03RIK)"/>
    <property type="match status" value="1"/>
</dbReference>
<evidence type="ECO:0000313" key="3">
    <source>
        <dbReference type="EMBL" id="MBB1488408.1"/>
    </source>
</evidence>
<proteinExistence type="inferred from homology"/>
<protein>
    <submittedName>
        <fullName evidence="3">Thioesterase family protein</fullName>
    </submittedName>
</protein>
<dbReference type="RefSeq" id="WP_182810180.1">
    <property type="nucleotide sequence ID" value="NZ_JACJFM010000028.1"/>
</dbReference>
<name>A0A839ITY4_9GAMM</name>
<keyword evidence="4" id="KW-1185">Reference proteome</keyword>
<dbReference type="CDD" id="cd00586">
    <property type="entry name" value="4HBT"/>
    <property type="match status" value="1"/>
</dbReference>
<evidence type="ECO:0000256" key="1">
    <source>
        <dbReference type="ARBA" id="ARBA00005953"/>
    </source>
</evidence>
<dbReference type="Pfam" id="PF13279">
    <property type="entry name" value="4HBT_2"/>
    <property type="match status" value="1"/>
</dbReference>
<dbReference type="GO" id="GO:0047617">
    <property type="term" value="F:fatty acyl-CoA hydrolase activity"/>
    <property type="evidence" value="ECO:0007669"/>
    <property type="project" value="TreeGrafter"/>
</dbReference>
<dbReference type="Gene3D" id="3.10.129.10">
    <property type="entry name" value="Hotdog Thioesterase"/>
    <property type="match status" value="1"/>
</dbReference>
<accession>A0A839ITY4</accession>
<dbReference type="Proteomes" id="UP000565262">
    <property type="component" value="Unassembled WGS sequence"/>
</dbReference>
<evidence type="ECO:0000256" key="2">
    <source>
        <dbReference type="ARBA" id="ARBA00022801"/>
    </source>
</evidence>
<reference evidence="3 4" key="1">
    <citation type="submission" date="2020-08" db="EMBL/GenBank/DDBJ databases">
        <title>Oceanospirillum sp. nov. isolated from marine sediment.</title>
        <authorList>
            <person name="Ji X."/>
        </authorList>
    </citation>
    <scope>NUCLEOTIDE SEQUENCE [LARGE SCALE GENOMIC DNA]</scope>
    <source>
        <strain evidence="3 4">D5</strain>
    </source>
</reference>